<dbReference type="RefSeq" id="WP_093923430.1">
    <property type="nucleotide sequence ID" value="NZ_FOMW01000005.1"/>
</dbReference>
<reference evidence="7 8" key="1">
    <citation type="submission" date="2016-10" db="EMBL/GenBank/DDBJ databases">
        <authorList>
            <person name="de Groot N.N."/>
        </authorList>
    </citation>
    <scope>NUCLEOTIDE SEQUENCE [LARGE SCALE GENOMIC DNA]</scope>
    <source>
        <strain evidence="7 8">DSM 11443</strain>
    </source>
</reference>
<dbReference type="Proteomes" id="UP000198977">
    <property type="component" value="Unassembled WGS sequence"/>
</dbReference>
<dbReference type="OrthoDB" id="9808773at2"/>
<dbReference type="AlphaFoldDB" id="A0A1I1Y8Y5"/>
<dbReference type="Gene3D" id="3.40.50.150">
    <property type="entry name" value="Vaccinia Virus protein VP39"/>
    <property type="match status" value="1"/>
</dbReference>
<organism evidence="7 8">
    <name type="scientific">Sulfitobacter brevis</name>
    <dbReference type="NCBI Taxonomy" id="74348"/>
    <lineage>
        <taxon>Bacteria</taxon>
        <taxon>Pseudomonadati</taxon>
        <taxon>Pseudomonadota</taxon>
        <taxon>Alphaproteobacteria</taxon>
        <taxon>Rhodobacterales</taxon>
        <taxon>Roseobacteraceae</taxon>
        <taxon>Sulfitobacter</taxon>
    </lineage>
</organism>
<evidence type="ECO:0000256" key="1">
    <source>
        <dbReference type="ARBA" id="ARBA00022490"/>
    </source>
</evidence>
<feature type="binding site" evidence="6">
    <location>
        <begin position="121"/>
        <end position="122"/>
    </location>
    <ligand>
        <name>S-adenosyl-L-methionine</name>
        <dbReference type="ChEBI" id="CHEBI:59789"/>
    </ligand>
</feature>
<keyword evidence="4 6" id="KW-0808">Transferase</keyword>
<evidence type="ECO:0000256" key="4">
    <source>
        <dbReference type="ARBA" id="ARBA00022679"/>
    </source>
</evidence>
<dbReference type="NCBIfam" id="TIGR00138">
    <property type="entry name" value="rsmG_gidB"/>
    <property type="match status" value="1"/>
</dbReference>
<gene>
    <name evidence="6" type="primary">rsmG</name>
    <name evidence="7" type="ORF">SAMN04488523_105178</name>
</gene>
<accession>A0A1I1Y8Y5</accession>
<dbReference type="GO" id="GO:0005829">
    <property type="term" value="C:cytosol"/>
    <property type="evidence" value="ECO:0007669"/>
    <property type="project" value="TreeGrafter"/>
</dbReference>
<comment type="similarity">
    <text evidence="6">Belongs to the methyltransferase superfamily. RNA methyltransferase RsmG family.</text>
</comment>
<name>A0A1I1Y8Y5_9RHOB</name>
<dbReference type="STRING" id="74348.SAMN04488523_105178"/>
<keyword evidence="5 6" id="KW-0949">S-adenosyl-L-methionine</keyword>
<evidence type="ECO:0000313" key="7">
    <source>
        <dbReference type="EMBL" id="SFE16024.1"/>
    </source>
</evidence>
<comment type="function">
    <text evidence="6">Specifically methylates the N7 position of guanine in position 527 of 16S rRNA.</text>
</comment>
<dbReference type="InterPro" id="IPR003682">
    <property type="entry name" value="rRNA_ssu_MeTfrase_G"/>
</dbReference>
<comment type="caution">
    <text evidence="6">Lacks conserved residue(s) required for the propagation of feature annotation.</text>
</comment>
<dbReference type="EMBL" id="FOMW01000005">
    <property type="protein sequence ID" value="SFE16024.1"/>
    <property type="molecule type" value="Genomic_DNA"/>
</dbReference>
<evidence type="ECO:0000256" key="6">
    <source>
        <dbReference type="HAMAP-Rule" id="MF_00074"/>
    </source>
</evidence>
<dbReference type="HAMAP" id="MF_00074">
    <property type="entry name" value="16SrRNA_methyltr_G"/>
    <property type="match status" value="1"/>
</dbReference>
<feature type="binding site" evidence="6">
    <location>
        <position position="135"/>
    </location>
    <ligand>
        <name>S-adenosyl-L-methionine</name>
        <dbReference type="ChEBI" id="CHEBI:59789"/>
    </ligand>
</feature>
<dbReference type="Pfam" id="PF02527">
    <property type="entry name" value="GidB"/>
    <property type="match status" value="1"/>
</dbReference>
<protein>
    <recommendedName>
        <fullName evidence="6">Ribosomal RNA small subunit methyltransferase G</fullName>
        <ecNumber evidence="6">2.1.1.170</ecNumber>
    </recommendedName>
    <alternativeName>
        <fullName evidence="6">16S rRNA 7-methylguanosine methyltransferase</fullName>
        <shortName evidence="6">16S rRNA m7G methyltransferase</shortName>
    </alternativeName>
</protein>
<keyword evidence="1 6" id="KW-0963">Cytoplasm</keyword>
<feature type="binding site" evidence="6">
    <location>
        <position position="67"/>
    </location>
    <ligand>
        <name>S-adenosyl-L-methionine</name>
        <dbReference type="ChEBI" id="CHEBI:59789"/>
    </ligand>
</feature>
<evidence type="ECO:0000256" key="2">
    <source>
        <dbReference type="ARBA" id="ARBA00022552"/>
    </source>
</evidence>
<comment type="subcellular location">
    <subcellularLocation>
        <location evidence="6">Cytoplasm</location>
    </subcellularLocation>
</comment>
<keyword evidence="2 6" id="KW-0698">rRNA processing</keyword>
<sequence length="202" mass="22285">MSGDCELDVSRETIDKLNAFSDLVQKWTAKINLISNASVHDVWNRHILDSAQLATFAPDRGHWVDLGSGGGFPAIIVAIIWQSTDRAGLMTMVESDQRKAVFLRTAVRELGLEATVHAKRIEDVPPLGADVLSARALADLPKLLSYSVRHLTPDGIAIFPKGVNWQKEHDAAQEQWSYTCTDVKSQTNSEAAILKIKDIVRV</sequence>
<dbReference type="SUPFAM" id="SSF53335">
    <property type="entry name" value="S-adenosyl-L-methionine-dependent methyltransferases"/>
    <property type="match status" value="1"/>
</dbReference>
<keyword evidence="8" id="KW-1185">Reference proteome</keyword>
<proteinExistence type="inferred from homology"/>
<evidence type="ECO:0000313" key="8">
    <source>
        <dbReference type="Proteomes" id="UP000198977"/>
    </source>
</evidence>
<dbReference type="InterPro" id="IPR029063">
    <property type="entry name" value="SAM-dependent_MTases_sf"/>
</dbReference>
<dbReference type="PIRSF" id="PIRSF003078">
    <property type="entry name" value="GidB"/>
    <property type="match status" value="1"/>
</dbReference>
<comment type="catalytic activity">
    <reaction evidence="6">
        <text>guanosine(527) in 16S rRNA + S-adenosyl-L-methionine = N(7)-methylguanosine(527) in 16S rRNA + S-adenosyl-L-homocysteine</text>
        <dbReference type="Rhea" id="RHEA:42732"/>
        <dbReference type="Rhea" id="RHEA-COMP:10209"/>
        <dbReference type="Rhea" id="RHEA-COMP:10210"/>
        <dbReference type="ChEBI" id="CHEBI:57856"/>
        <dbReference type="ChEBI" id="CHEBI:59789"/>
        <dbReference type="ChEBI" id="CHEBI:74269"/>
        <dbReference type="ChEBI" id="CHEBI:74480"/>
        <dbReference type="EC" id="2.1.1.170"/>
    </reaction>
</comment>
<evidence type="ECO:0000256" key="3">
    <source>
        <dbReference type="ARBA" id="ARBA00022603"/>
    </source>
</evidence>
<dbReference type="PANTHER" id="PTHR31760">
    <property type="entry name" value="S-ADENOSYL-L-METHIONINE-DEPENDENT METHYLTRANSFERASES SUPERFAMILY PROTEIN"/>
    <property type="match status" value="1"/>
</dbReference>
<keyword evidence="3 6" id="KW-0489">Methyltransferase</keyword>
<dbReference type="EC" id="2.1.1.170" evidence="6"/>
<evidence type="ECO:0000256" key="5">
    <source>
        <dbReference type="ARBA" id="ARBA00022691"/>
    </source>
</evidence>
<feature type="binding site" evidence="6">
    <location>
        <position position="72"/>
    </location>
    <ligand>
        <name>S-adenosyl-L-methionine</name>
        <dbReference type="ChEBI" id="CHEBI:59789"/>
    </ligand>
</feature>
<dbReference type="PANTHER" id="PTHR31760:SF0">
    <property type="entry name" value="S-ADENOSYL-L-METHIONINE-DEPENDENT METHYLTRANSFERASES SUPERFAMILY PROTEIN"/>
    <property type="match status" value="1"/>
</dbReference>
<dbReference type="GO" id="GO:0070043">
    <property type="term" value="F:rRNA (guanine-N7-)-methyltransferase activity"/>
    <property type="evidence" value="ECO:0007669"/>
    <property type="project" value="UniProtKB-UniRule"/>
</dbReference>